<organism evidence="2 3">
    <name type="scientific">Mycobacterium kansasii</name>
    <dbReference type="NCBI Taxonomy" id="1768"/>
    <lineage>
        <taxon>Bacteria</taxon>
        <taxon>Bacillati</taxon>
        <taxon>Actinomycetota</taxon>
        <taxon>Actinomycetes</taxon>
        <taxon>Mycobacteriales</taxon>
        <taxon>Mycobacteriaceae</taxon>
        <taxon>Mycobacterium</taxon>
    </lineage>
</organism>
<dbReference type="Proteomes" id="UP000189229">
    <property type="component" value="Unassembled WGS sequence"/>
</dbReference>
<name>A0A1V3WQB2_MYCKA</name>
<evidence type="ECO:0000256" key="1">
    <source>
        <dbReference type="SAM" id="MobiDB-lite"/>
    </source>
</evidence>
<dbReference type="EMBL" id="MVBM01000007">
    <property type="protein sequence ID" value="OOK69169.1"/>
    <property type="molecule type" value="Genomic_DNA"/>
</dbReference>
<proteinExistence type="predicted"/>
<accession>A0A1V3WQB2</accession>
<gene>
    <name evidence="2" type="ORF">BZL30_6977</name>
</gene>
<sequence>MAARGGFSRPTSTLKAVTAHSIRRNGSRTYVPRTDAQPSVRSKARRHR</sequence>
<feature type="region of interest" description="Disordered" evidence="1">
    <location>
        <begin position="1"/>
        <end position="48"/>
    </location>
</feature>
<comment type="caution">
    <text evidence="2">The sequence shown here is derived from an EMBL/GenBank/DDBJ whole genome shotgun (WGS) entry which is preliminary data.</text>
</comment>
<evidence type="ECO:0000313" key="2">
    <source>
        <dbReference type="EMBL" id="OOK69169.1"/>
    </source>
</evidence>
<reference evidence="2 3" key="1">
    <citation type="submission" date="2017-02" db="EMBL/GenBank/DDBJ databases">
        <title>Complete genome sequences of Mycobacterium kansasii strains isolated from rhesus macaques.</title>
        <authorList>
            <person name="Panda A."/>
            <person name="Nagaraj S."/>
            <person name="Zhao X."/>
            <person name="Tettelin H."/>
            <person name="Detolla L.J."/>
        </authorList>
    </citation>
    <scope>NUCLEOTIDE SEQUENCE [LARGE SCALE GENOMIC DNA]</scope>
    <source>
        <strain evidence="2 3">11-3813</strain>
    </source>
</reference>
<dbReference type="AlphaFoldDB" id="A0A1V3WQB2"/>
<protein>
    <submittedName>
        <fullName evidence="2">Uncharacterized protein</fullName>
    </submittedName>
</protein>
<evidence type="ECO:0000313" key="3">
    <source>
        <dbReference type="Proteomes" id="UP000189229"/>
    </source>
</evidence>